<evidence type="ECO:0000313" key="1">
    <source>
        <dbReference type="EMBL" id="QLG26684.1"/>
    </source>
</evidence>
<name>A0A7D5GJ87_9EURY</name>
<dbReference type="Proteomes" id="UP000509750">
    <property type="component" value="Chromosome"/>
</dbReference>
<protein>
    <submittedName>
        <fullName evidence="1">Uncharacterized protein</fullName>
    </submittedName>
</protein>
<dbReference type="AlphaFoldDB" id="A0A7D5GJ87"/>
<gene>
    <name evidence="1" type="ORF">HUG10_03625</name>
</gene>
<dbReference type="KEGG" id="halg:HUG10_03625"/>
<organism evidence="1 2">
    <name type="scientific">Halorarum halophilum</name>
    <dbReference type="NCBI Taxonomy" id="2743090"/>
    <lineage>
        <taxon>Archaea</taxon>
        <taxon>Methanobacteriati</taxon>
        <taxon>Methanobacteriota</taxon>
        <taxon>Stenosarchaea group</taxon>
        <taxon>Halobacteria</taxon>
        <taxon>Halobacteriales</taxon>
        <taxon>Haloferacaceae</taxon>
        <taxon>Halorarum</taxon>
    </lineage>
</organism>
<dbReference type="GeneID" id="56027892"/>
<dbReference type="EMBL" id="CP058529">
    <property type="protein sequence ID" value="QLG26684.1"/>
    <property type="molecule type" value="Genomic_DNA"/>
</dbReference>
<keyword evidence="2" id="KW-1185">Reference proteome</keyword>
<proteinExistence type="predicted"/>
<sequence length="60" mass="6101">MVKSTVRTLLGSRPVRTVAAHPRTVTVLVLGVLMLAMGGTAAASESFATTFGEGVTKTGP</sequence>
<accession>A0A7D5GJ87</accession>
<evidence type="ECO:0000313" key="2">
    <source>
        <dbReference type="Proteomes" id="UP000509750"/>
    </source>
</evidence>
<reference evidence="1 2" key="1">
    <citation type="submission" date="2020-07" db="EMBL/GenBank/DDBJ databases">
        <title>Gai3-2, isolated from salt lake.</title>
        <authorList>
            <person name="Cui H."/>
            <person name="Shi X."/>
        </authorList>
    </citation>
    <scope>NUCLEOTIDE SEQUENCE [LARGE SCALE GENOMIC DNA]</scope>
    <source>
        <strain evidence="1 2">Gai3-2</strain>
    </source>
</reference>
<dbReference type="RefSeq" id="WP_179168259.1">
    <property type="nucleotide sequence ID" value="NZ_CP058529.1"/>
</dbReference>